<name>A0AA88IGM8_CHASR</name>
<keyword evidence="4 7" id="KW-1133">Transmembrane helix</keyword>
<dbReference type="GO" id="GO:0007267">
    <property type="term" value="P:cell-cell signaling"/>
    <property type="evidence" value="ECO:0007669"/>
    <property type="project" value="TreeGrafter"/>
</dbReference>
<dbReference type="InterPro" id="IPR019570">
    <property type="entry name" value="Connexin_CCC"/>
</dbReference>
<evidence type="ECO:0008006" key="13">
    <source>
        <dbReference type="Google" id="ProtNLM"/>
    </source>
</evidence>
<evidence type="ECO:0000256" key="8">
    <source>
        <dbReference type="SAM" id="SignalP"/>
    </source>
</evidence>
<gene>
    <name evidence="11" type="ORF">Q5P01_000656</name>
</gene>
<reference evidence="11" key="1">
    <citation type="submission" date="2023-07" db="EMBL/GenBank/DDBJ databases">
        <title>Chromosome-level Genome Assembly of Striped Snakehead (Channa striata).</title>
        <authorList>
            <person name="Liu H."/>
        </authorList>
    </citation>
    <scope>NUCLEOTIDE SEQUENCE</scope>
    <source>
        <strain evidence="11">Gz</strain>
        <tissue evidence="11">Muscle</tissue>
    </source>
</reference>
<feature type="transmembrane region" description="Helical" evidence="7">
    <location>
        <begin position="155"/>
        <end position="180"/>
    </location>
</feature>
<dbReference type="SMART" id="SM01089">
    <property type="entry name" value="Connexin_CCC"/>
    <property type="match status" value="1"/>
</dbReference>
<dbReference type="PRINTS" id="PR00206">
    <property type="entry name" value="CONNEXIN"/>
</dbReference>
<dbReference type="Gene3D" id="1.20.1440.80">
    <property type="entry name" value="Gap junction channel protein cysteine-rich domain"/>
    <property type="match status" value="1"/>
</dbReference>
<evidence type="ECO:0000256" key="4">
    <source>
        <dbReference type="ARBA" id="ARBA00022989"/>
    </source>
</evidence>
<comment type="subcellular location">
    <subcellularLocation>
        <location evidence="1">Cell membrane</location>
        <topology evidence="1">Multi-pass membrane protein</topology>
    </subcellularLocation>
</comment>
<feature type="transmembrane region" description="Helical" evidence="7">
    <location>
        <begin position="50"/>
        <end position="68"/>
    </location>
</feature>
<feature type="domain" description="Connexin cysteine-rich" evidence="10">
    <location>
        <begin position="108"/>
        <end position="178"/>
    </location>
</feature>
<proteinExistence type="predicted"/>
<keyword evidence="8" id="KW-0732">Signal</keyword>
<evidence type="ECO:0000256" key="1">
    <source>
        <dbReference type="ARBA" id="ARBA00004651"/>
    </source>
</evidence>
<evidence type="ECO:0000313" key="12">
    <source>
        <dbReference type="Proteomes" id="UP001187415"/>
    </source>
</evidence>
<dbReference type="InterPro" id="IPR013092">
    <property type="entry name" value="Connexin_N"/>
</dbReference>
<feature type="transmembrane region" description="Helical" evidence="7">
    <location>
        <begin position="106"/>
        <end position="129"/>
    </location>
</feature>
<evidence type="ECO:0000313" key="11">
    <source>
        <dbReference type="EMBL" id="KAK2814271.1"/>
    </source>
</evidence>
<comment type="caution">
    <text evidence="11">The sequence shown here is derived from an EMBL/GenBank/DDBJ whole genome shotgun (WGS) entry which is preliminary data.</text>
</comment>
<evidence type="ECO:0000256" key="7">
    <source>
        <dbReference type="SAM" id="Phobius"/>
    </source>
</evidence>
<feature type="region of interest" description="Disordered" evidence="6">
    <location>
        <begin position="201"/>
        <end position="228"/>
    </location>
</feature>
<dbReference type="Proteomes" id="UP001187415">
    <property type="component" value="Unassembled WGS sequence"/>
</dbReference>
<dbReference type="PANTHER" id="PTHR11984:SF109">
    <property type="entry name" value="CONNEXIN 28.1-RELATED"/>
    <property type="match status" value="1"/>
</dbReference>
<evidence type="ECO:0000256" key="6">
    <source>
        <dbReference type="SAM" id="MobiDB-lite"/>
    </source>
</evidence>
<dbReference type="Pfam" id="PF00029">
    <property type="entry name" value="Connexin"/>
    <property type="match status" value="2"/>
</dbReference>
<keyword evidence="3 7" id="KW-0812">Transmembrane</keyword>
<feature type="signal peptide" evidence="8">
    <location>
        <begin position="1"/>
        <end position="16"/>
    </location>
</feature>
<evidence type="ECO:0000256" key="5">
    <source>
        <dbReference type="ARBA" id="ARBA00023136"/>
    </source>
</evidence>
<accession>A0AA88IGM8</accession>
<evidence type="ECO:0000256" key="3">
    <source>
        <dbReference type="ARBA" id="ARBA00022692"/>
    </source>
</evidence>
<dbReference type="AlphaFoldDB" id="A0AA88IGM8"/>
<evidence type="ECO:0000259" key="10">
    <source>
        <dbReference type="SMART" id="SM01089"/>
    </source>
</evidence>
<keyword evidence="5 7" id="KW-0472">Membrane</keyword>
<dbReference type="PANTHER" id="PTHR11984">
    <property type="entry name" value="CONNEXIN"/>
    <property type="match status" value="1"/>
</dbReference>
<feature type="chain" id="PRO_5041733836" description="Gap junction alpha-3 protein" evidence="8">
    <location>
        <begin position="17"/>
        <end position="242"/>
    </location>
</feature>
<protein>
    <recommendedName>
        <fullName evidence="13">Gap junction alpha-3 protein</fullName>
    </recommendedName>
</protein>
<dbReference type="EMBL" id="JAUPFM010000070">
    <property type="protein sequence ID" value="KAK2814271.1"/>
    <property type="molecule type" value="Genomic_DNA"/>
</dbReference>
<evidence type="ECO:0000256" key="2">
    <source>
        <dbReference type="ARBA" id="ARBA00022475"/>
    </source>
</evidence>
<dbReference type="SMART" id="SM00037">
    <property type="entry name" value="CNX"/>
    <property type="match status" value="1"/>
</dbReference>
<dbReference type="InterPro" id="IPR038359">
    <property type="entry name" value="Connexin_N_sf"/>
</dbReference>
<organism evidence="11 12">
    <name type="scientific">Channa striata</name>
    <name type="common">Snakehead murrel</name>
    <name type="synonym">Ophicephalus striatus</name>
    <dbReference type="NCBI Taxonomy" id="64152"/>
    <lineage>
        <taxon>Eukaryota</taxon>
        <taxon>Metazoa</taxon>
        <taxon>Chordata</taxon>
        <taxon>Craniata</taxon>
        <taxon>Vertebrata</taxon>
        <taxon>Euteleostomi</taxon>
        <taxon>Actinopterygii</taxon>
        <taxon>Neopterygii</taxon>
        <taxon>Teleostei</taxon>
        <taxon>Neoteleostei</taxon>
        <taxon>Acanthomorphata</taxon>
        <taxon>Anabantaria</taxon>
        <taxon>Anabantiformes</taxon>
        <taxon>Channoidei</taxon>
        <taxon>Channidae</taxon>
        <taxon>Channa</taxon>
    </lineage>
</organism>
<feature type="domain" description="Connexin N-terminal" evidence="9">
    <location>
        <begin position="18"/>
        <end position="51"/>
    </location>
</feature>
<keyword evidence="2" id="KW-1003">Cell membrane</keyword>
<dbReference type="GO" id="GO:0005922">
    <property type="term" value="C:connexin complex"/>
    <property type="evidence" value="ECO:0007669"/>
    <property type="project" value="InterPro"/>
</dbReference>
<evidence type="ECO:0000259" key="9">
    <source>
        <dbReference type="SMART" id="SM00037"/>
    </source>
</evidence>
<dbReference type="GO" id="GO:0005243">
    <property type="term" value="F:gap junction channel activity"/>
    <property type="evidence" value="ECO:0007669"/>
    <property type="project" value="TreeGrafter"/>
</dbReference>
<sequence>MIVLFLFRMFVLGAAADKVWGDEVSEFYCDSLEPECQHACYNQKFPLSYVHYWVLHITFVSTPTLVYLGHADGSVQKKPKYTDERGKVKIGGILFCTYMIQLITKIFLEVGFIVGQFYIFGFIFIPLYYHCEIKEPCARFTGSQCYISRPTEKTIFIMFMLVVSGISVILNIIEIIYLLCNKRAAKKRFLDHSSQPYASNPAWKGTSSPNGVFLLPPPPCQGRTDLRDADKHCDSFSKEKDN</sequence>
<dbReference type="InterPro" id="IPR000500">
    <property type="entry name" value="Connexin"/>
</dbReference>
<keyword evidence="12" id="KW-1185">Reference proteome</keyword>